<proteinExistence type="predicted"/>
<dbReference type="AlphaFoldDB" id="A0AAD7IU40"/>
<reference evidence="1" key="1">
    <citation type="submission" date="2023-03" db="EMBL/GenBank/DDBJ databases">
        <title>Massive genome expansion in bonnet fungi (Mycena s.s.) driven by repeated elements and novel gene families across ecological guilds.</title>
        <authorList>
            <consortium name="Lawrence Berkeley National Laboratory"/>
            <person name="Harder C.B."/>
            <person name="Miyauchi S."/>
            <person name="Viragh M."/>
            <person name="Kuo A."/>
            <person name="Thoen E."/>
            <person name="Andreopoulos B."/>
            <person name="Lu D."/>
            <person name="Skrede I."/>
            <person name="Drula E."/>
            <person name="Henrissat B."/>
            <person name="Morin E."/>
            <person name="Kohler A."/>
            <person name="Barry K."/>
            <person name="LaButti K."/>
            <person name="Morin E."/>
            <person name="Salamov A."/>
            <person name="Lipzen A."/>
            <person name="Mereny Z."/>
            <person name="Hegedus B."/>
            <person name="Baldrian P."/>
            <person name="Stursova M."/>
            <person name="Weitz H."/>
            <person name="Taylor A."/>
            <person name="Grigoriev I.V."/>
            <person name="Nagy L.G."/>
            <person name="Martin F."/>
            <person name="Kauserud H."/>
        </authorList>
    </citation>
    <scope>NUCLEOTIDE SEQUENCE</scope>
    <source>
        <strain evidence="1">CBHHK182m</strain>
    </source>
</reference>
<evidence type="ECO:0000313" key="2">
    <source>
        <dbReference type="Proteomes" id="UP001215598"/>
    </source>
</evidence>
<comment type="caution">
    <text evidence="1">The sequence shown here is derived from an EMBL/GenBank/DDBJ whole genome shotgun (WGS) entry which is preliminary data.</text>
</comment>
<dbReference type="Proteomes" id="UP001215598">
    <property type="component" value="Unassembled WGS sequence"/>
</dbReference>
<keyword evidence="2" id="KW-1185">Reference proteome</keyword>
<dbReference type="EMBL" id="JARKIB010000069">
    <property type="protein sequence ID" value="KAJ7749427.1"/>
    <property type="molecule type" value="Genomic_DNA"/>
</dbReference>
<organism evidence="1 2">
    <name type="scientific">Mycena metata</name>
    <dbReference type="NCBI Taxonomy" id="1033252"/>
    <lineage>
        <taxon>Eukaryota</taxon>
        <taxon>Fungi</taxon>
        <taxon>Dikarya</taxon>
        <taxon>Basidiomycota</taxon>
        <taxon>Agaricomycotina</taxon>
        <taxon>Agaricomycetes</taxon>
        <taxon>Agaricomycetidae</taxon>
        <taxon>Agaricales</taxon>
        <taxon>Marasmiineae</taxon>
        <taxon>Mycenaceae</taxon>
        <taxon>Mycena</taxon>
    </lineage>
</organism>
<protein>
    <submittedName>
        <fullName evidence="1">Uncharacterized protein</fullName>
    </submittedName>
</protein>
<accession>A0AAD7IU40</accession>
<name>A0AAD7IU40_9AGAR</name>
<gene>
    <name evidence="1" type="ORF">B0H16DRAFT_1461202</name>
</gene>
<sequence length="106" mass="11592">MAGIIAQITPPIPIGMQRDLAKFTGNRQGFLHKYLQSFPAESIGTRWATISLVEVRDSHWPGNRLIGGTRCQLPPISRLPPPRTVRIPPLAPVPIWGFDVGNCGGI</sequence>
<evidence type="ECO:0000313" key="1">
    <source>
        <dbReference type="EMBL" id="KAJ7749427.1"/>
    </source>
</evidence>